<name>A0ABU0WF07_9PROT</name>
<sequence length="118" mass="12154">MHRKILTAVLATLLVLPAVASAQMTMNHDRAGGGMPMGTMAAAANGTTGKVNAVNAASRRINVTHGPIQALGWPAMTMDFGVAPSVDLVPVKIGDTIAFTVGKDAKGVYQIDSLKLAK</sequence>
<evidence type="ECO:0000256" key="1">
    <source>
        <dbReference type="SAM" id="SignalP"/>
    </source>
</evidence>
<keyword evidence="1" id="KW-0732">Signal</keyword>
<comment type="caution">
    <text evidence="2">The sequence shown here is derived from an EMBL/GenBank/DDBJ whole genome shotgun (WGS) entry which is preliminary data.</text>
</comment>
<dbReference type="Gene3D" id="2.40.50.320">
    <property type="entry name" value="Copper binding periplasmic protein CusF"/>
    <property type="match status" value="1"/>
</dbReference>
<dbReference type="InterPro" id="IPR021647">
    <property type="entry name" value="CusF_Ec"/>
</dbReference>
<organism evidence="2 3">
    <name type="scientific">Azospirillum isscasi</name>
    <dbReference type="NCBI Taxonomy" id="3053926"/>
    <lineage>
        <taxon>Bacteria</taxon>
        <taxon>Pseudomonadati</taxon>
        <taxon>Pseudomonadota</taxon>
        <taxon>Alphaproteobacteria</taxon>
        <taxon>Rhodospirillales</taxon>
        <taxon>Azospirillaceae</taxon>
        <taxon>Azospirillum</taxon>
    </lineage>
</organism>
<protein>
    <submittedName>
        <fullName evidence="2">Copper-binding protein</fullName>
    </submittedName>
</protein>
<proteinExistence type="predicted"/>
<feature type="chain" id="PRO_5046117169" evidence="1">
    <location>
        <begin position="23"/>
        <end position="118"/>
    </location>
</feature>
<dbReference type="RefSeq" id="WP_306705171.1">
    <property type="nucleotide sequence ID" value="NZ_JAUJFI010000030.1"/>
</dbReference>
<evidence type="ECO:0000313" key="2">
    <source>
        <dbReference type="EMBL" id="MDQ2102766.1"/>
    </source>
</evidence>
<accession>A0ABU0WF07</accession>
<keyword evidence="3" id="KW-1185">Reference proteome</keyword>
<gene>
    <name evidence="2" type="ORF">QSG27_08700</name>
</gene>
<feature type="signal peptide" evidence="1">
    <location>
        <begin position="1"/>
        <end position="22"/>
    </location>
</feature>
<evidence type="ECO:0000313" key="3">
    <source>
        <dbReference type="Proteomes" id="UP001227317"/>
    </source>
</evidence>
<reference evidence="2 3" key="1">
    <citation type="submission" date="2023-06" db="EMBL/GenBank/DDBJ databases">
        <title>Azospirillum isscasensis sp.nov, a bacterium isolated from rhizosphere soil of rice.</title>
        <authorList>
            <person name="Wang H."/>
        </authorList>
    </citation>
    <scope>NUCLEOTIDE SEQUENCE [LARGE SCALE GENOMIC DNA]</scope>
    <source>
        <strain evidence="2 3">C340-1</strain>
    </source>
</reference>
<dbReference type="EMBL" id="JAUJFI010000030">
    <property type="protein sequence ID" value="MDQ2102766.1"/>
    <property type="molecule type" value="Genomic_DNA"/>
</dbReference>
<dbReference type="InterPro" id="IPR042230">
    <property type="entry name" value="CusF_sf"/>
</dbReference>
<dbReference type="Proteomes" id="UP001227317">
    <property type="component" value="Unassembled WGS sequence"/>
</dbReference>
<dbReference type="Pfam" id="PF11604">
    <property type="entry name" value="CusF_Ec"/>
    <property type="match status" value="1"/>
</dbReference>